<dbReference type="Proteomes" id="UP000180280">
    <property type="component" value="Unassembled WGS sequence"/>
</dbReference>
<feature type="region of interest" description="Disordered" evidence="1">
    <location>
        <begin position="20"/>
        <end position="90"/>
    </location>
</feature>
<evidence type="ECO:0000313" key="2">
    <source>
        <dbReference type="EMBL" id="OHX19857.1"/>
    </source>
</evidence>
<name>A0ABX3CCK7_9NEIS</name>
<protein>
    <submittedName>
        <fullName evidence="2">Uncharacterized protein</fullName>
    </submittedName>
</protein>
<reference evidence="2 3" key="1">
    <citation type="submission" date="2016-09" db="EMBL/GenBank/DDBJ databases">
        <title>Chromobacterium muskegensis sp. nov., an insecticidal bacterium isolated from Sphagnum bogs.</title>
        <authorList>
            <person name="Sparks M.E."/>
            <person name="Blackburn M.B."/>
            <person name="Gundersen-Rindal D.E."/>
            <person name="Mitchell A."/>
            <person name="Farrar R."/>
            <person name="Kuhar D."/>
        </authorList>
    </citation>
    <scope>NUCLEOTIDE SEQUENCE [LARGE SCALE GENOMIC DNA]</scope>
    <source>
        <strain evidence="2 3">14B-1</strain>
    </source>
</reference>
<feature type="compositionally biased region" description="Polar residues" evidence="1">
    <location>
        <begin position="36"/>
        <end position="54"/>
    </location>
</feature>
<gene>
    <name evidence="2" type="ORF">BI344_16065</name>
</gene>
<evidence type="ECO:0000313" key="3">
    <source>
        <dbReference type="Proteomes" id="UP000180280"/>
    </source>
</evidence>
<proteinExistence type="predicted"/>
<accession>A0ABX3CCK7</accession>
<organism evidence="2 3">
    <name type="scientific">Chromobacterium sphagni</name>
    <dbReference type="NCBI Taxonomy" id="1903179"/>
    <lineage>
        <taxon>Bacteria</taxon>
        <taxon>Pseudomonadati</taxon>
        <taxon>Pseudomonadota</taxon>
        <taxon>Betaproteobacteria</taxon>
        <taxon>Neisseriales</taxon>
        <taxon>Chromobacteriaceae</taxon>
        <taxon>Chromobacterium</taxon>
    </lineage>
</organism>
<dbReference type="EMBL" id="MKCT01000023">
    <property type="protein sequence ID" value="OHX19857.1"/>
    <property type="molecule type" value="Genomic_DNA"/>
</dbReference>
<keyword evidence="3" id="KW-1185">Reference proteome</keyword>
<comment type="caution">
    <text evidence="2">The sequence shown here is derived from an EMBL/GenBank/DDBJ whole genome shotgun (WGS) entry which is preliminary data.</text>
</comment>
<sequence>MNATRIMPWATGRCCGVQGSSASRWLTGRKPPSAMPDSTSTGMNSHTGICSASSAMHRPDRDKASTASARLSKRSLRLPPLSEPISMPAP</sequence>
<evidence type="ECO:0000256" key="1">
    <source>
        <dbReference type="SAM" id="MobiDB-lite"/>
    </source>
</evidence>
<feature type="compositionally biased region" description="Low complexity" evidence="1">
    <location>
        <begin position="77"/>
        <end position="90"/>
    </location>
</feature>